<dbReference type="InterPro" id="IPR039506">
    <property type="entry name" value="SPOB_a"/>
</dbReference>
<name>A0ABW3ZWZ7_9BACI</name>
<evidence type="ECO:0000256" key="3">
    <source>
        <dbReference type="ARBA" id="ARBA00022777"/>
    </source>
</evidence>
<reference evidence="6" key="1">
    <citation type="journal article" date="2019" name="Int. J. Syst. Evol. Microbiol.">
        <title>The Global Catalogue of Microorganisms (GCM) 10K type strain sequencing project: providing services to taxonomists for standard genome sequencing and annotation.</title>
        <authorList>
            <consortium name="The Broad Institute Genomics Platform"/>
            <consortium name="The Broad Institute Genome Sequencing Center for Infectious Disease"/>
            <person name="Wu L."/>
            <person name="Ma J."/>
        </authorList>
    </citation>
    <scope>NUCLEOTIDE SEQUENCE [LARGE SCALE GENOMIC DNA]</scope>
    <source>
        <strain evidence="6">CCUG 54822</strain>
    </source>
</reference>
<keyword evidence="6" id="KW-1185">Reference proteome</keyword>
<evidence type="ECO:0000256" key="2">
    <source>
        <dbReference type="ARBA" id="ARBA00022679"/>
    </source>
</evidence>
<evidence type="ECO:0000259" key="4">
    <source>
        <dbReference type="Pfam" id="PF14689"/>
    </source>
</evidence>
<keyword evidence="1" id="KW-0597">Phosphoprotein</keyword>
<comment type="caution">
    <text evidence="5">The sequence shown here is derived from an EMBL/GenBank/DDBJ whole genome shotgun (WGS) entry which is preliminary data.</text>
</comment>
<dbReference type="InterPro" id="IPR037100">
    <property type="entry name" value="Spo0B_C_sf"/>
</dbReference>
<keyword evidence="2" id="KW-0808">Transferase</keyword>
<protein>
    <submittedName>
        <fullName evidence="5">Spo0B domain-containing protein</fullName>
    </submittedName>
</protein>
<evidence type="ECO:0000313" key="5">
    <source>
        <dbReference type="EMBL" id="MFD1362931.1"/>
    </source>
</evidence>
<dbReference type="InterPro" id="IPR016120">
    <property type="entry name" value="Sig_transdc_His_kin_SpoOB"/>
</dbReference>
<dbReference type="Gene3D" id="1.10.287.130">
    <property type="match status" value="1"/>
</dbReference>
<evidence type="ECO:0000256" key="1">
    <source>
        <dbReference type="ARBA" id="ARBA00022553"/>
    </source>
</evidence>
<gene>
    <name evidence="5" type="ORF">ACFQ4A_14840</name>
</gene>
<accession>A0ABW3ZWZ7</accession>
<dbReference type="Proteomes" id="UP001597178">
    <property type="component" value="Unassembled WGS sequence"/>
</dbReference>
<sequence length="178" mass="20343">MEEQDVIQLLRHYRHDLVNQLQVVQGYASMGKTAKVQQKLTDYLWHLQEEGKLVSLNAPAFALYMLQLATLHTNFRLVYHIHIDGKDLQSVDRLLVERCKHVMEKIETGTDCMVLYDLDVQLYEGPGDIIELVFTVSGDLSDMPSSGFRMEDSDQGITVQQQANDMTFIVRIPCKRGG</sequence>
<dbReference type="Pfam" id="PF14689">
    <property type="entry name" value="SPOB_a"/>
    <property type="match status" value="1"/>
</dbReference>
<dbReference type="Gene3D" id="3.30.565.30">
    <property type="entry name" value="Sporulation initiation phosphotransferase B (SpoOB), C-terminal domain"/>
    <property type="match status" value="1"/>
</dbReference>
<feature type="domain" description="SpoOB alpha-helical" evidence="4">
    <location>
        <begin position="4"/>
        <end position="54"/>
    </location>
</feature>
<organism evidence="5 6">
    <name type="scientific">Lentibacillus salinarum</name>
    <dbReference type="NCBI Taxonomy" id="446820"/>
    <lineage>
        <taxon>Bacteria</taxon>
        <taxon>Bacillati</taxon>
        <taxon>Bacillota</taxon>
        <taxon>Bacilli</taxon>
        <taxon>Bacillales</taxon>
        <taxon>Bacillaceae</taxon>
        <taxon>Lentibacillus</taxon>
    </lineage>
</organism>
<evidence type="ECO:0000313" key="6">
    <source>
        <dbReference type="Proteomes" id="UP001597178"/>
    </source>
</evidence>
<proteinExistence type="predicted"/>
<dbReference type="EMBL" id="JBHTNH010000029">
    <property type="protein sequence ID" value="MFD1362931.1"/>
    <property type="molecule type" value="Genomic_DNA"/>
</dbReference>
<dbReference type="SUPFAM" id="SSF55890">
    <property type="entry name" value="Sporulation response regulatory protein Spo0B"/>
    <property type="match status" value="1"/>
</dbReference>
<keyword evidence="3" id="KW-0418">Kinase</keyword>
<dbReference type="RefSeq" id="WP_382401967.1">
    <property type="nucleotide sequence ID" value="NZ_JBHTNH010000029.1"/>
</dbReference>